<dbReference type="STRING" id="150146.SAMN05443667_10662"/>
<name>A0A1H4CJ71_9FLAO</name>
<sequence>MKYLFFFVFLIVSYKGVSQKKISTYNKSFQFDIGTSFNGSGDLGGFVVYSEYNKYFKKHFSYSVGLGATFHDNSSISNNSIDERSLYITIAGLEVLGKIGYSFVKTNKHDLGVKLGVLIRYQSNSTDSYETDYPPYNGYNVPIVIIVNNEPQRSLSLGGIAQLCYNYSINEKIFVGTSGSFQSDTNEDAISKLSLTFGMRFN</sequence>
<evidence type="ECO:0008006" key="3">
    <source>
        <dbReference type="Google" id="ProtNLM"/>
    </source>
</evidence>
<accession>A0A1H4CJ71</accession>
<dbReference type="AlphaFoldDB" id="A0A1H4CJ71"/>
<evidence type="ECO:0000313" key="1">
    <source>
        <dbReference type="EMBL" id="SEA60388.1"/>
    </source>
</evidence>
<proteinExistence type="predicted"/>
<dbReference type="OrthoDB" id="943345at2"/>
<evidence type="ECO:0000313" key="2">
    <source>
        <dbReference type="Proteomes" id="UP000198951"/>
    </source>
</evidence>
<dbReference type="EMBL" id="FNRD01000006">
    <property type="protein sequence ID" value="SEA60388.1"/>
    <property type="molecule type" value="Genomic_DNA"/>
</dbReference>
<dbReference type="RefSeq" id="WP_091088765.1">
    <property type="nucleotide sequence ID" value="NZ_FNRD01000006.1"/>
</dbReference>
<reference evidence="2" key="1">
    <citation type="submission" date="2016-10" db="EMBL/GenBank/DDBJ databases">
        <authorList>
            <person name="Varghese N."/>
            <person name="Submissions S."/>
        </authorList>
    </citation>
    <scope>NUCLEOTIDE SEQUENCE [LARGE SCALE GENOMIC DNA]</scope>
    <source>
        <strain evidence="2">DSM 22376</strain>
    </source>
</reference>
<gene>
    <name evidence="1" type="ORF">SAMN05443667_10662</name>
</gene>
<keyword evidence="2" id="KW-1185">Reference proteome</keyword>
<protein>
    <recommendedName>
        <fullName evidence="3">Outer membrane protein beta-barrel domain-containing protein</fullName>
    </recommendedName>
</protein>
<organism evidence="1 2">
    <name type="scientific">Flavobacterium gillisiae</name>
    <dbReference type="NCBI Taxonomy" id="150146"/>
    <lineage>
        <taxon>Bacteria</taxon>
        <taxon>Pseudomonadati</taxon>
        <taxon>Bacteroidota</taxon>
        <taxon>Flavobacteriia</taxon>
        <taxon>Flavobacteriales</taxon>
        <taxon>Flavobacteriaceae</taxon>
        <taxon>Flavobacterium</taxon>
    </lineage>
</organism>
<dbReference type="Proteomes" id="UP000198951">
    <property type="component" value="Unassembled WGS sequence"/>
</dbReference>